<comment type="caution">
    <text evidence="2">The sequence shown here is derived from an EMBL/GenBank/DDBJ whole genome shotgun (WGS) entry which is preliminary data.</text>
</comment>
<reference evidence="2" key="1">
    <citation type="submission" date="2022-12" db="EMBL/GenBank/DDBJ databases">
        <title>Draft genome assemblies for two species of Escallonia (Escalloniales).</title>
        <authorList>
            <person name="Chanderbali A."/>
            <person name="Dervinis C."/>
            <person name="Anghel I."/>
            <person name="Soltis D."/>
            <person name="Soltis P."/>
            <person name="Zapata F."/>
        </authorList>
    </citation>
    <scope>NUCLEOTIDE SEQUENCE</scope>
    <source>
        <strain evidence="2">UCBG64.0493</strain>
        <tissue evidence="2">Leaf</tissue>
    </source>
</reference>
<dbReference type="InterPro" id="IPR029472">
    <property type="entry name" value="Copia-like_N"/>
</dbReference>
<organism evidence="2 3">
    <name type="scientific">Escallonia herrerae</name>
    <dbReference type="NCBI Taxonomy" id="1293975"/>
    <lineage>
        <taxon>Eukaryota</taxon>
        <taxon>Viridiplantae</taxon>
        <taxon>Streptophyta</taxon>
        <taxon>Embryophyta</taxon>
        <taxon>Tracheophyta</taxon>
        <taxon>Spermatophyta</taxon>
        <taxon>Magnoliopsida</taxon>
        <taxon>eudicotyledons</taxon>
        <taxon>Gunneridae</taxon>
        <taxon>Pentapetalae</taxon>
        <taxon>asterids</taxon>
        <taxon>campanulids</taxon>
        <taxon>Escalloniales</taxon>
        <taxon>Escalloniaceae</taxon>
        <taxon>Escallonia</taxon>
    </lineage>
</organism>
<dbReference type="PANTHER" id="PTHR37610">
    <property type="entry name" value="CCHC-TYPE DOMAIN-CONTAINING PROTEIN"/>
    <property type="match status" value="1"/>
</dbReference>
<dbReference type="PANTHER" id="PTHR37610:SF101">
    <property type="entry name" value="(RAPE) HYPOTHETICAL PROTEIN"/>
    <property type="match status" value="1"/>
</dbReference>
<evidence type="ECO:0000313" key="3">
    <source>
        <dbReference type="Proteomes" id="UP001188597"/>
    </source>
</evidence>
<feature type="domain" description="Retrotransposon Copia-like N-terminal" evidence="1">
    <location>
        <begin position="23"/>
        <end position="62"/>
    </location>
</feature>
<dbReference type="Proteomes" id="UP001188597">
    <property type="component" value="Unassembled WGS sequence"/>
</dbReference>
<keyword evidence="3" id="KW-1185">Reference proteome</keyword>
<sequence>MAQDDGKDAIQRKTISPYDLTTNDNPGIIITQVQLKGENYDESARSIQKKFGFIDGTIKRPDENSSDLEDRNTIEPTFRSTISHVEVAQDLWTDIKERFSVVNGSRIQQLKTELADYK</sequence>
<proteinExistence type="predicted"/>
<protein>
    <recommendedName>
        <fullName evidence="1">Retrotransposon Copia-like N-terminal domain-containing protein</fullName>
    </recommendedName>
</protein>
<dbReference type="Pfam" id="PF14244">
    <property type="entry name" value="Retrotran_gag_3"/>
    <property type="match status" value="1"/>
</dbReference>
<accession>A0AA88WB13</accession>
<gene>
    <name evidence="2" type="ORF">RJ639_002944</name>
</gene>
<evidence type="ECO:0000259" key="1">
    <source>
        <dbReference type="Pfam" id="PF14244"/>
    </source>
</evidence>
<name>A0AA88WB13_9ASTE</name>
<evidence type="ECO:0000313" key="2">
    <source>
        <dbReference type="EMBL" id="KAK3019895.1"/>
    </source>
</evidence>
<dbReference type="EMBL" id="JAVXUP010000847">
    <property type="protein sequence ID" value="KAK3019895.1"/>
    <property type="molecule type" value="Genomic_DNA"/>
</dbReference>
<dbReference type="AlphaFoldDB" id="A0AA88WB13"/>